<organism evidence="1 2">
    <name type="scientific">Pyricularia grisea</name>
    <name type="common">Crabgrass-specific blast fungus</name>
    <name type="synonym">Magnaporthe grisea</name>
    <dbReference type="NCBI Taxonomy" id="148305"/>
    <lineage>
        <taxon>Eukaryota</taxon>
        <taxon>Fungi</taxon>
        <taxon>Dikarya</taxon>
        <taxon>Ascomycota</taxon>
        <taxon>Pezizomycotina</taxon>
        <taxon>Sordariomycetes</taxon>
        <taxon>Sordariomycetidae</taxon>
        <taxon>Magnaporthales</taxon>
        <taxon>Pyriculariaceae</taxon>
        <taxon>Pyricularia</taxon>
    </lineage>
</organism>
<dbReference type="AlphaFoldDB" id="A0A6P8BJY8"/>
<reference evidence="2" key="2">
    <citation type="submission" date="2019-10" db="EMBL/GenBank/DDBJ databases">
        <authorList>
            <consortium name="NCBI Genome Project"/>
        </authorList>
    </citation>
    <scope>NUCLEOTIDE SEQUENCE</scope>
    <source>
        <strain evidence="2">NI907</strain>
    </source>
</reference>
<name>A0A6P8BJY8_PYRGI</name>
<dbReference type="RefSeq" id="XP_030987525.1">
    <property type="nucleotide sequence ID" value="XM_031122337.1"/>
</dbReference>
<reference evidence="2" key="3">
    <citation type="submission" date="2025-08" db="UniProtKB">
        <authorList>
            <consortium name="RefSeq"/>
        </authorList>
    </citation>
    <scope>IDENTIFICATION</scope>
    <source>
        <strain evidence="2">NI907</strain>
    </source>
</reference>
<proteinExistence type="predicted"/>
<evidence type="ECO:0000313" key="1">
    <source>
        <dbReference type="Proteomes" id="UP000515153"/>
    </source>
</evidence>
<reference evidence="2" key="1">
    <citation type="journal article" date="2019" name="Mol. Biol. Evol.">
        <title>Blast fungal genomes show frequent chromosomal changes, gene gains and losses, and effector gene turnover.</title>
        <authorList>
            <person name="Gomez Luciano L.B."/>
            <person name="Jason Tsai I."/>
            <person name="Chuma I."/>
            <person name="Tosa Y."/>
            <person name="Chen Y.H."/>
            <person name="Li J.Y."/>
            <person name="Li M.Y."/>
            <person name="Jade Lu M.Y."/>
            <person name="Nakayashiki H."/>
            <person name="Li W.H."/>
        </authorList>
    </citation>
    <scope>NUCLEOTIDE SEQUENCE</scope>
    <source>
        <strain evidence="2">NI907</strain>
    </source>
</reference>
<keyword evidence="1" id="KW-1185">Reference proteome</keyword>
<evidence type="ECO:0000313" key="2">
    <source>
        <dbReference type="RefSeq" id="XP_030987525.1"/>
    </source>
</evidence>
<accession>A0A6P8BJY8</accession>
<protein>
    <submittedName>
        <fullName evidence="2">Uncharacterized protein</fullName>
    </submittedName>
</protein>
<gene>
    <name evidence="2" type="ORF">PgNI_02270</name>
</gene>
<dbReference type="GeneID" id="41957249"/>
<dbReference type="KEGG" id="pgri:PgNI_02270"/>
<sequence>MRPLLSIREAVGRGLSTLINGILGKPYLSPLSVSSAFSAATLYSTRIKCSTKGRSASLAACASLAGMFRIVSRSPSSFCKQAFASSICIDDGLGDNRSRKKMHLLALVGAETRIPAVADHFTDILAGLKPQVQNFSTRNRWRS</sequence>
<dbReference type="Proteomes" id="UP000515153">
    <property type="component" value="Unplaced"/>
</dbReference>